<sequence length="166" mass="18157">MRVDTRWPARYRGSAPIVTTGVPFSVGADELGKGPESLRKNECDGFIRAPNDDGGQVLDVELLELRSSLLTRPSDPTPQPEGASWTVAGLDQLVMRWTLRSSYSSRSTAHVIFHVLHVTSPPLIPPPAAWMTIVVCVSIPPPTESGRRHIPDTRSLALSSLLFNCF</sequence>
<evidence type="ECO:0000313" key="1">
    <source>
        <dbReference type="EMBL" id="EPS27232.1"/>
    </source>
</evidence>
<protein>
    <submittedName>
        <fullName evidence="1">Uncharacterized protein</fullName>
    </submittedName>
</protein>
<accession>S8AZ17</accession>
<proteinExistence type="predicted"/>
<organism evidence="1 2">
    <name type="scientific">Penicillium oxalicum (strain 114-2 / CGMCC 5302)</name>
    <name type="common">Penicillium decumbens</name>
    <dbReference type="NCBI Taxonomy" id="933388"/>
    <lineage>
        <taxon>Eukaryota</taxon>
        <taxon>Fungi</taxon>
        <taxon>Dikarya</taxon>
        <taxon>Ascomycota</taxon>
        <taxon>Pezizomycotina</taxon>
        <taxon>Eurotiomycetes</taxon>
        <taxon>Eurotiomycetidae</taxon>
        <taxon>Eurotiales</taxon>
        <taxon>Aspergillaceae</taxon>
        <taxon>Penicillium</taxon>
    </lineage>
</organism>
<dbReference type="AlphaFoldDB" id="S8AZ17"/>
<dbReference type="HOGENOM" id="CLU_1603313_0_0_1"/>
<gene>
    <name evidence="1" type="ORF">PDE_02175</name>
</gene>
<dbReference type="Proteomes" id="UP000019376">
    <property type="component" value="Unassembled WGS sequence"/>
</dbReference>
<dbReference type="EMBL" id="KB644410">
    <property type="protein sequence ID" value="EPS27232.1"/>
    <property type="molecule type" value="Genomic_DNA"/>
</dbReference>
<reference evidence="1 2" key="1">
    <citation type="journal article" date="2013" name="PLoS ONE">
        <title>Genomic and secretomic analyses reveal unique features of the lignocellulolytic enzyme system of Penicillium decumbens.</title>
        <authorList>
            <person name="Liu G."/>
            <person name="Zhang L."/>
            <person name="Wei X."/>
            <person name="Zou G."/>
            <person name="Qin Y."/>
            <person name="Ma L."/>
            <person name="Li J."/>
            <person name="Zheng H."/>
            <person name="Wang S."/>
            <person name="Wang C."/>
            <person name="Xun L."/>
            <person name="Zhao G.-P."/>
            <person name="Zhou Z."/>
            <person name="Qu Y."/>
        </authorList>
    </citation>
    <scope>NUCLEOTIDE SEQUENCE [LARGE SCALE GENOMIC DNA]</scope>
    <source>
        <strain evidence="2">114-2 / CGMCC 5302</strain>
    </source>
</reference>
<evidence type="ECO:0000313" key="2">
    <source>
        <dbReference type="Proteomes" id="UP000019376"/>
    </source>
</evidence>
<name>S8AZ17_PENO1</name>
<keyword evidence="2" id="KW-1185">Reference proteome</keyword>